<feature type="transmembrane region" description="Helical" evidence="8">
    <location>
        <begin position="154"/>
        <end position="175"/>
    </location>
</feature>
<feature type="domain" description="G-protein coupled receptors family 1 profile" evidence="9">
    <location>
        <begin position="52"/>
        <end position="303"/>
    </location>
</feature>
<dbReference type="PROSITE" id="PS50262">
    <property type="entry name" value="G_PROTEIN_RECEP_F1_2"/>
    <property type="match status" value="1"/>
</dbReference>
<dbReference type="PANTHER" id="PTHR24243">
    <property type="entry name" value="G-PROTEIN COUPLED RECEPTOR"/>
    <property type="match status" value="1"/>
</dbReference>
<keyword evidence="3 8" id="KW-1133">Transmembrane helix</keyword>
<feature type="transmembrane region" description="Helical" evidence="8">
    <location>
        <begin position="72"/>
        <end position="92"/>
    </location>
</feature>
<dbReference type="InterPro" id="IPR000276">
    <property type="entry name" value="GPCR_Rhodpsn"/>
</dbReference>
<keyword evidence="4" id="KW-0297">G-protein coupled receptor</keyword>
<keyword evidence="7" id="KW-0807">Transducer</keyword>
<keyword evidence="6" id="KW-0675">Receptor</keyword>
<reference evidence="10 12" key="2">
    <citation type="journal article" date="2013" name="Nature">
        <title>Insights into bilaterian evolution from three spiralian genomes.</title>
        <authorList>
            <person name="Simakov O."/>
            <person name="Marletaz F."/>
            <person name="Cho S.J."/>
            <person name="Edsinger-Gonzales E."/>
            <person name="Havlak P."/>
            <person name="Hellsten U."/>
            <person name="Kuo D.H."/>
            <person name="Larsson T."/>
            <person name="Lv J."/>
            <person name="Arendt D."/>
            <person name="Savage R."/>
            <person name="Osoegawa K."/>
            <person name="de Jong P."/>
            <person name="Grimwood J."/>
            <person name="Chapman J.A."/>
            <person name="Shapiro H."/>
            <person name="Aerts A."/>
            <person name="Otillar R.P."/>
            <person name="Terry A.Y."/>
            <person name="Boore J.L."/>
            <person name="Grigoriev I.V."/>
            <person name="Lindberg D.R."/>
            <person name="Seaver E.C."/>
            <person name="Weisblat D.A."/>
            <person name="Putnam N.H."/>
            <person name="Rokhsar D.S."/>
        </authorList>
    </citation>
    <scope>NUCLEOTIDE SEQUENCE</scope>
    <source>
        <strain evidence="10 12">I ESC-2004</strain>
    </source>
</reference>
<dbReference type="Pfam" id="PF00001">
    <property type="entry name" value="7tm_1"/>
    <property type="match status" value="1"/>
</dbReference>
<evidence type="ECO:0000313" key="11">
    <source>
        <dbReference type="EnsemblMetazoa" id="CapteP211420"/>
    </source>
</evidence>
<dbReference type="GO" id="GO:0005886">
    <property type="term" value="C:plasma membrane"/>
    <property type="evidence" value="ECO:0007669"/>
    <property type="project" value="TreeGrafter"/>
</dbReference>
<evidence type="ECO:0000256" key="4">
    <source>
        <dbReference type="ARBA" id="ARBA00023040"/>
    </source>
</evidence>
<organism evidence="10">
    <name type="scientific">Capitella teleta</name>
    <name type="common">Polychaete worm</name>
    <dbReference type="NCBI Taxonomy" id="283909"/>
    <lineage>
        <taxon>Eukaryota</taxon>
        <taxon>Metazoa</taxon>
        <taxon>Spiralia</taxon>
        <taxon>Lophotrochozoa</taxon>
        <taxon>Annelida</taxon>
        <taxon>Polychaeta</taxon>
        <taxon>Sedentaria</taxon>
        <taxon>Scolecida</taxon>
        <taxon>Capitellidae</taxon>
        <taxon>Capitella</taxon>
    </lineage>
</organism>
<evidence type="ECO:0000256" key="6">
    <source>
        <dbReference type="ARBA" id="ARBA00023170"/>
    </source>
</evidence>
<evidence type="ECO:0000256" key="8">
    <source>
        <dbReference type="SAM" id="Phobius"/>
    </source>
</evidence>
<dbReference type="Proteomes" id="UP000014760">
    <property type="component" value="Unassembled WGS sequence"/>
</dbReference>
<evidence type="ECO:0000313" key="12">
    <source>
        <dbReference type="Proteomes" id="UP000014760"/>
    </source>
</evidence>
<feature type="transmembrane region" description="Helical" evidence="8">
    <location>
        <begin position="37"/>
        <end position="60"/>
    </location>
</feature>
<dbReference type="EMBL" id="KB308629">
    <property type="protein sequence ID" value="ELT97234.1"/>
    <property type="molecule type" value="Genomic_DNA"/>
</dbReference>
<keyword evidence="12" id="KW-1185">Reference proteome</keyword>
<gene>
    <name evidence="10" type="ORF">CAPTEDRAFT_211420</name>
</gene>
<name>R7TU88_CAPTE</name>
<keyword evidence="5 8" id="KW-0472">Membrane</keyword>
<dbReference type="OMA" id="ISAWTIV"/>
<dbReference type="HOGENOM" id="CLU_009579_24_0_1"/>
<dbReference type="CDD" id="cd14978">
    <property type="entry name" value="7tmA_FMRFamide_R-like"/>
    <property type="match status" value="1"/>
</dbReference>
<evidence type="ECO:0000256" key="2">
    <source>
        <dbReference type="ARBA" id="ARBA00022692"/>
    </source>
</evidence>
<comment type="subcellular location">
    <subcellularLocation>
        <location evidence="1">Membrane</location>
        <topology evidence="1">Multi-pass membrane protein</topology>
    </subcellularLocation>
</comment>
<evidence type="ECO:0000256" key="1">
    <source>
        <dbReference type="ARBA" id="ARBA00004141"/>
    </source>
</evidence>
<dbReference type="OrthoDB" id="9983318at2759"/>
<dbReference type="GO" id="GO:0004930">
    <property type="term" value="F:G protein-coupled receptor activity"/>
    <property type="evidence" value="ECO:0007669"/>
    <property type="project" value="UniProtKB-KW"/>
</dbReference>
<keyword evidence="2 8" id="KW-0812">Transmembrane</keyword>
<accession>R7TU88</accession>
<proteinExistence type="predicted"/>
<feature type="transmembrane region" description="Helical" evidence="8">
    <location>
        <begin position="283"/>
        <end position="305"/>
    </location>
</feature>
<evidence type="ECO:0000256" key="3">
    <source>
        <dbReference type="ARBA" id="ARBA00022989"/>
    </source>
</evidence>
<feature type="transmembrane region" description="Helical" evidence="8">
    <location>
        <begin position="245"/>
        <end position="268"/>
    </location>
</feature>
<dbReference type="STRING" id="283909.R7TU88"/>
<evidence type="ECO:0000259" key="9">
    <source>
        <dbReference type="PROSITE" id="PS50262"/>
    </source>
</evidence>
<protein>
    <recommendedName>
        <fullName evidence="9">G-protein coupled receptors family 1 profile domain-containing protein</fullName>
    </recommendedName>
</protein>
<reference evidence="11" key="3">
    <citation type="submission" date="2015-06" db="UniProtKB">
        <authorList>
            <consortium name="EnsemblMetazoa"/>
        </authorList>
    </citation>
    <scope>IDENTIFICATION</scope>
</reference>
<dbReference type="EnsemblMetazoa" id="CapteT211420">
    <property type="protein sequence ID" value="CapteP211420"/>
    <property type="gene ID" value="CapteG211420"/>
</dbReference>
<sequence>MQFTENSEARETDIVPTQSMSDIQLVGGLQTKLANDLILYVTLTLFIVGTIGNLLTLVVMQTKEYRKSPSSVVLGSLAVVDTAVLMTSLLTIGLSGVPELNITAHNVASCKILTYLTSVFMHLSPALVVTMTIERLISIFAPFHAKTLCTKYRMMIAVGIVTLLCALVNVFILVYVTKIPGGYNGCGVSAEYEYLYYSVWPWVDFTVSTFLPSLVIVSGNILILRQVLGSSKDAGVQTRAHRSMSITLILISVCFVILTWPSCVLHILHSTPLFIKPTPTAELLITVTMLMFISNSSVNFFLYCLSGSRFRRGLAEVFTCDKKASTTSTSEPPPPTTLVTFSTGVN</sequence>
<evidence type="ECO:0000313" key="10">
    <source>
        <dbReference type="EMBL" id="ELT97234.1"/>
    </source>
</evidence>
<evidence type="ECO:0000256" key="7">
    <source>
        <dbReference type="ARBA" id="ARBA00023224"/>
    </source>
</evidence>
<dbReference type="PRINTS" id="PR00237">
    <property type="entry name" value="GPCRRHODOPSN"/>
</dbReference>
<dbReference type="PANTHER" id="PTHR24243:SF230">
    <property type="entry name" value="G-PROTEIN COUPLED RECEPTORS FAMILY 1 PROFILE DOMAIN-CONTAINING PROTEIN"/>
    <property type="match status" value="1"/>
</dbReference>
<dbReference type="SUPFAM" id="SSF81321">
    <property type="entry name" value="Family A G protein-coupled receptor-like"/>
    <property type="match status" value="1"/>
</dbReference>
<dbReference type="EMBL" id="AMQN01011008">
    <property type="status" value="NOT_ANNOTATED_CDS"/>
    <property type="molecule type" value="Genomic_DNA"/>
</dbReference>
<dbReference type="Gene3D" id="1.20.1070.10">
    <property type="entry name" value="Rhodopsin 7-helix transmembrane proteins"/>
    <property type="match status" value="1"/>
</dbReference>
<evidence type="ECO:0000256" key="5">
    <source>
        <dbReference type="ARBA" id="ARBA00023136"/>
    </source>
</evidence>
<feature type="transmembrane region" description="Helical" evidence="8">
    <location>
        <begin position="112"/>
        <end position="133"/>
    </location>
</feature>
<reference evidence="12" key="1">
    <citation type="submission" date="2012-12" db="EMBL/GenBank/DDBJ databases">
        <authorList>
            <person name="Hellsten U."/>
            <person name="Grimwood J."/>
            <person name="Chapman J.A."/>
            <person name="Shapiro H."/>
            <person name="Aerts A."/>
            <person name="Otillar R.P."/>
            <person name="Terry A.Y."/>
            <person name="Boore J.L."/>
            <person name="Simakov O."/>
            <person name="Marletaz F."/>
            <person name="Cho S.-J."/>
            <person name="Edsinger-Gonzales E."/>
            <person name="Havlak P."/>
            <person name="Kuo D.-H."/>
            <person name="Larsson T."/>
            <person name="Lv J."/>
            <person name="Arendt D."/>
            <person name="Savage R."/>
            <person name="Osoegawa K."/>
            <person name="de Jong P."/>
            <person name="Lindberg D.R."/>
            <person name="Seaver E.C."/>
            <person name="Weisblat D.A."/>
            <person name="Putnam N.H."/>
            <person name="Grigoriev I.V."/>
            <person name="Rokhsar D.S."/>
        </authorList>
    </citation>
    <scope>NUCLEOTIDE SEQUENCE</scope>
    <source>
        <strain evidence="12">I ESC-2004</strain>
    </source>
</reference>
<dbReference type="InterPro" id="IPR017452">
    <property type="entry name" value="GPCR_Rhodpsn_7TM"/>
</dbReference>
<feature type="transmembrane region" description="Helical" evidence="8">
    <location>
        <begin position="205"/>
        <end position="224"/>
    </location>
</feature>
<dbReference type="AlphaFoldDB" id="R7TU88"/>